<organism evidence="3 4">
    <name type="scientific">Setaria viridis</name>
    <name type="common">Green bristlegrass</name>
    <name type="synonym">Setaria italica subsp. viridis</name>
    <dbReference type="NCBI Taxonomy" id="4556"/>
    <lineage>
        <taxon>Eukaryota</taxon>
        <taxon>Viridiplantae</taxon>
        <taxon>Streptophyta</taxon>
        <taxon>Embryophyta</taxon>
        <taxon>Tracheophyta</taxon>
        <taxon>Spermatophyta</taxon>
        <taxon>Magnoliopsida</taxon>
        <taxon>Liliopsida</taxon>
        <taxon>Poales</taxon>
        <taxon>Poaceae</taxon>
        <taxon>PACMAD clade</taxon>
        <taxon>Panicoideae</taxon>
        <taxon>Panicodae</taxon>
        <taxon>Paniceae</taxon>
        <taxon>Cenchrinae</taxon>
        <taxon>Setaria</taxon>
    </lineage>
</organism>
<dbReference type="Gramene" id="TKW42407">
    <property type="protein sequence ID" value="TKW42407"/>
    <property type="gene ID" value="SEVIR_1G382350v2"/>
</dbReference>
<name>A0A4U6WT34_SETVI</name>
<gene>
    <name evidence="3" type="ORF">SEVIR_1G382350v2</name>
</gene>
<feature type="chain" id="PRO_5020768772" evidence="2">
    <location>
        <begin position="22"/>
        <end position="55"/>
    </location>
</feature>
<sequence>MILSRIHPLCLALLPLDLFSGLSLIISSPFSMRKNNGSAKCHGGGMVSDSLKRIQ</sequence>
<feature type="signal peptide" evidence="2">
    <location>
        <begin position="1"/>
        <end position="21"/>
    </location>
</feature>
<proteinExistence type="predicted"/>
<evidence type="ECO:0000256" key="1">
    <source>
        <dbReference type="SAM" id="MobiDB-lite"/>
    </source>
</evidence>
<accession>A0A4U6WT34</accession>
<keyword evidence="4" id="KW-1185">Reference proteome</keyword>
<feature type="region of interest" description="Disordered" evidence="1">
    <location>
        <begin position="36"/>
        <end position="55"/>
    </location>
</feature>
<dbReference type="Proteomes" id="UP000298652">
    <property type="component" value="Chromosome 1"/>
</dbReference>
<evidence type="ECO:0000256" key="2">
    <source>
        <dbReference type="SAM" id="SignalP"/>
    </source>
</evidence>
<protein>
    <submittedName>
        <fullName evidence="3">Uncharacterized protein</fullName>
    </submittedName>
</protein>
<evidence type="ECO:0000313" key="3">
    <source>
        <dbReference type="EMBL" id="TKW42407.1"/>
    </source>
</evidence>
<evidence type="ECO:0000313" key="4">
    <source>
        <dbReference type="Proteomes" id="UP000298652"/>
    </source>
</evidence>
<dbReference type="EMBL" id="CM016552">
    <property type="protein sequence ID" value="TKW42407.1"/>
    <property type="molecule type" value="Genomic_DNA"/>
</dbReference>
<dbReference type="AlphaFoldDB" id="A0A4U6WT34"/>
<keyword evidence="2" id="KW-0732">Signal</keyword>
<reference evidence="3" key="1">
    <citation type="submission" date="2019-03" db="EMBL/GenBank/DDBJ databases">
        <title>WGS assembly of Setaria viridis.</title>
        <authorList>
            <person name="Huang P."/>
            <person name="Jenkins J."/>
            <person name="Grimwood J."/>
            <person name="Barry K."/>
            <person name="Healey A."/>
            <person name="Mamidi S."/>
            <person name="Sreedasyam A."/>
            <person name="Shu S."/>
            <person name="Feldman M."/>
            <person name="Wu J."/>
            <person name="Yu Y."/>
            <person name="Chen C."/>
            <person name="Johnson J."/>
            <person name="Rokhsar D."/>
            <person name="Baxter I."/>
            <person name="Schmutz J."/>
            <person name="Brutnell T."/>
            <person name="Kellogg E."/>
        </authorList>
    </citation>
    <scope>NUCLEOTIDE SEQUENCE [LARGE SCALE GENOMIC DNA]</scope>
</reference>